<dbReference type="SMART" id="SM00530">
    <property type="entry name" value="HTH_XRE"/>
    <property type="match status" value="1"/>
</dbReference>
<evidence type="ECO:0000313" key="2">
    <source>
        <dbReference type="EMBL" id="QSB13323.1"/>
    </source>
</evidence>
<gene>
    <name evidence="2" type="ORF">JQS43_17040</name>
</gene>
<dbReference type="Proteomes" id="UP000662857">
    <property type="component" value="Chromosome"/>
</dbReference>
<dbReference type="InterPro" id="IPR041413">
    <property type="entry name" value="MLTR_LBD"/>
</dbReference>
<dbReference type="PROSITE" id="PS50943">
    <property type="entry name" value="HTH_CROC1"/>
    <property type="match status" value="1"/>
</dbReference>
<dbReference type="EMBL" id="CP070499">
    <property type="protein sequence ID" value="QSB13323.1"/>
    <property type="molecule type" value="Genomic_DNA"/>
</dbReference>
<dbReference type="SUPFAM" id="SSF47413">
    <property type="entry name" value="lambda repressor-like DNA-binding domains"/>
    <property type="match status" value="1"/>
</dbReference>
<dbReference type="InterPro" id="IPR001387">
    <property type="entry name" value="Cro/C1-type_HTH"/>
</dbReference>
<accession>A0A895YCZ5</accession>
<proteinExistence type="predicted"/>
<dbReference type="Pfam" id="PF17765">
    <property type="entry name" value="MLTR_LBD"/>
    <property type="match status" value="1"/>
</dbReference>
<sequence length="276" mass="30117">MERTELASFLRTRRERVLPQQVGLAAGPGRRTPGLRRQEVAQLAGISVDYYIRLEQARGPHPSTQVLEALARALRLSGDERAHLFHLVGTAPLPTAGAHREVPVGIRQLLERLDDTPAIVVDPGYVLLAWNPMWAALTGTDPATLPAEQRSALHGFFSEDGAGCPAEHARDVVADLRAATARHPTDPALAQLVADLSARSPAFRQLWATHEVAVRRDTSKRLRHPLVGELTLDVQTLQVPGEEQRLMLFTAAPDSPSAQALQLLKVVGLEEFADHS</sequence>
<feature type="domain" description="HTH cro/C1-type" evidence="1">
    <location>
        <begin position="34"/>
        <end position="81"/>
    </location>
</feature>
<organism evidence="2 3">
    <name type="scientific">Natronosporangium hydrolyticum</name>
    <dbReference type="NCBI Taxonomy" id="2811111"/>
    <lineage>
        <taxon>Bacteria</taxon>
        <taxon>Bacillati</taxon>
        <taxon>Actinomycetota</taxon>
        <taxon>Actinomycetes</taxon>
        <taxon>Micromonosporales</taxon>
        <taxon>Micromonosporaceae</taxon>
        <taxon>Natronosporangium</taxon>
    </lineage>
</organism>
<dbReference type="GO" id="GO:0003677">
    <property type="term" value="F:DNA binding"/>
    <property type="evidence" value="ECO:0007669"/>
    <property type="project" value="InterPro"/>
</dbReference>
<dbReference type="CDD" id="cd00093">
    <property type="entry name" value="HTH_XRE"/>
    <property type="match status" value="1"/>
</dbReference>
<evidence type="ECO:0000313" key="3">
    <source>
        <dbReference type="Proteomes" id="UP000662857"/>
    </source>
</evidence>
<name>A0A895YCZ5_9ACTN</name>
<protein>
    <submittedName>
        <fullName evidence="2">Helix-turn-helix domain-containing protein</fullName>
    </submittedName>
</protein>
<dbReference type="InterPro" id="IPR010982">
    <property type="entry name" value="Lambda_DNA-bd_dom_sf"/>
</dbReference>
<reference evidence="2" key="1">
    <citation type="submission" date="2021-02" db="EMBL/GenBank/DDBJ databases">
        <title>Natrosporangium hydrolyticum gen. nov., sp. nov, a haloalkaliphilic actinobacterium from a soda solonchak soil.</title>
        <authorList>
            <person name="Sorokin D.Y."/>
            <person name="Khijniak T.V."/>
            <person name="Zakharycheva A.P."/>
            <person name="Boueva O.V."/>
            <person name="Ariskina E.V."/>
            <person name="Hahnke R.L."/>
            <person name="Bunk B."/>
            <person name="Sproer C."/>
            <person name="Schumann P."/>
            <person name="Evtushenko L.I."/>
            <person name="Kublanov I.V."/>
        </authorList>
    </citation>
    <scope>NUCLEOTIDE SEQUENCE</scope>
    <source>
        <strain evidence="2">DSM 106523</strain>
    </source>
</reference>
<dbReference type="PANTHER" id="PTHR35010">
    <property type="entry name" value="BLL4672 PROTEIN-RELATED"/>
    <property type="match status" value="1"/>
</dbReference>
<dbReference type="Gene3D" id="3.30.450.180">
    <property type="match status" value="1"/>
</dbReference>
<dbReference type="PANTHER" id="PTHR35010:SF2">
    <property type="entry name" value="BLL4672 PROTEIN"/>
    <property type="match status" value="1"/>
</dbReference>
<keyword evidence="3" id="KW-1185">Reference proteome</keyword>
<dbReference type="Pfam" id="PF13560">
    <property type="entry name" value="HTH_31"/>
    <property type="match status" value="1"/>
</dbReference>
<dbReference type="AlphaFoldDB" id="A0A895YCZ5"/>
<dbReference type="RefSeq" id="WP_239675402.1">
    <property type="nucleotide sequence ID" value="NZ_CP070499.1"/>
</dbReference>
<dbReference type="KEGG" id="nhy:JQS43_17040"/>
<evidence type="ECO:0000259" key="1">
    <source>
        <dbReference type="PROSITE" id="PS50943"/>
    </source>
</evidence>
<dbReference type="Gene3D" id="1.10.260.40">
    <property type="entry name" value="lambda repressor-like DNA-binding domains"/>
    <property type="match status" value="1"/>
</dbReference>